<keyword evidence="1 5" id="KW-0328">Glycosyltransferase</keyword>
<feature type="domain" description="WGR" evidence="7">
    <location>
        <begin position="1"/>
        <end position="94"/>
    </location>
</feature>
<dbReference type="GO" id="GO:0005730">
    <property type="term" value="C:nucleolus"/>
    <property type="evidence" value="ECO:0007669"/>
    <property type="project" value="TreeGrafter"/>
</dbReference>
<dbReference type="InterPro" id="IPR050800">
    <property type="entry name" value="ARTD/PARP"/>
</dbReference>
<gene>
    <name evidence="8" type="ORF">LUZ63_021239</name>
</gene>
<evidence type="ECO:0000259" key="6">
    <source>
        <dbReference type="PROSITE" id="PS51059"/>
    </source>
</evidence>
<dbReference type="Pfam" id="PF00644">
    <property type="entry name" value="PARP"/>
    <property type="match status" value="1"/>
</dbReference>
<dbReference type="InterPro" id="IPR036930">
    <property type="entry name" value="WGR_dom_sf"/>
</dbReference>
<evidence type="ECO:0000256" key="2">
    <source>
        <dbReference type="ARBA" id="ARBA00022679"/>
    </source>
</evidence>
<dbReference type="SUPFAM" id="SSF142921">
    <property type="entry name" value="WGR domain-like"/>
    <property type="match status" value="1"/>
</dbReference>
<dbReference type="EMBL" id="JAMQYH010000177">
    <property type="protein sequence ID" value="KAJ1683543.1"/>
    <property type="molecule type" value="Genomic_DNA"/>
</dbReference>
<evidence type="ECO:0000256" key="5">
    <source>
        <dbReference type="RuleBase" id="RU362114"/>
    </source>
</evidence>
<dbReference type="OrthoDB" id="2017365at2759"/>
<dbReference type="GO" id="GO:0070212">
    <property type="term" value="P:protein poly-ADP-ribosylation"/>
    <property type="evidence" value="ECO:0007669"/>
    <property type="project" value="TreeGrafter"/>
</dbReference>
<dbReference type="SUPFAM" id="SSF56399">
    <property type="entry name" value="ADP-ribosylation"/>
    <property type="match status" value="1"/>
</dbReference>
<dbReference type="PANTHER" id="PTHR10459">
    <property type="entry name" value="DNA LIGASE"/>
    <property type="match status" value="1"/>
</dbReference>
<evidence type="ECO:0000256" key="4">
    <source>
        <dbReference type="ARBA" id="ARBA00033987"/>
    </source>
</evidence>
<keyword evidence="2 5" id="KW-0808">Transferase</keyword>
<dbReference type="SMART" id="SM00773">
    <property type="entry name" value="WGR"/>
    <property type="match status" value="1"/>
</dbReference>
<keyword evidence="3 5" id="KW-0520">NAD</keyword>
<name>A0A9P9Z718_9POAL</name>
<dbReference type="Pfam" id="PF05406">
    <property type="entry name" value="WGR"/>
    <property type="match status" value="1"/>
</dbReference>
<dbReference type="Gene3D" id="3.90.228.10">
    <property type="match status" value="1"/>
</dbReference>
<evidence type="ECO:0000313" key="9">
    <source>
        <dbReference type="Proteomes" id="UP001151287"/>
    </source>
</evidence>
<proteinExistence type="predicted"/>
<accession>A0A9P9Z718</accession>
<dbReference type="PANTHER" id="PTHR10459:SF60">
    <property type="entry name" value="POLY [ADP-RIBOSE] POLYMERASE 2"/>
    <property type="match status" value="1"/>
</dbReference>
<evidence type="ECO:0000256" key="3">
    <source>
        <dbReference type="ARBA" id="ARBA00023027"/>
    </source>
</evidence>
<dbReference type="GO" id="GO:1990404">
    <property type="term" value="F:NAD+-protein mono-ADP-ribosyltransferase activity"/>
    <property type="evidence" value="ECO:0007669"/>
    <property type="project" value="TreeGrafter"/>
</dbReference>
<dbReference type="PROSITE" id="PS51059">
    <property type="entry name" value="PARP_CATALYTIC"/>
    <property type="match status" value="1"/>
</dbReference>
<feature type="domain" description="PARP catalytic" evidence="6">
    <location>
        <begin position="226"/>
        <end position="473"/>
    </location>
</feature>
<dbReference type="AlphaFoldDB" id="A0A9P9Z718"/>
<evidence type="ECO:0000259" key="7">
    <source>
        <dbReference type="PROSITE" id="PS51977"/>
    </source>
</evidence>
<dbReference type="PROSITE" id="PS51977">
    <property type="entry name" value="WGR"/>
    <property type="match status" value="1"/>
</dbReference>
<dbReference type="GO" id="GO:0003950">
    <property type="term" value="F:NAD+ poly-ADP-ribosyltransferase activity"/>
    <property type="evidence" value="ECO:0007669"/>
    <property type="project" value="UniProtKB-UniRule"/>
</dbReference>
<dbReference type="InterPro" id="IPR008893">
    <property type="entry name" value="WGR_domain"/>
</dbReference>
<comment type="caution">
    <text evidence="8">The sequence shown here is derived from an EMBL/GenBank/DDBJ whole genome shotgun (WGS) entry which is preliminary data.</text>
</comment>
<dbReference type="GO" id="GO:0006302">
    <property type="term" value="P:double-strand break repair"/>
    <property type="evidence" value="ECO:0007669"/>
    <property type="project" value="TreeGrafter"/>
</dbReference>
<protein>
    <recommendedName>
        <fullName evidence="5">Poly [ADP-ribose] polymerase</fullName>
        <shortName evidence="5">PARP</shortName>
        <ecNumber evidence="5">2.4.2.-</ecNumber>
    </recommendedName>
</protein>
<dbReference type="EC" id="2.4.2.-" evidence="5"/>
<evidence type="ECO:0000256" key="1">
    <source>
        <dbReference type="ARBA" id="ARBA00022676"/>
    </source>
</evidence>
<reference evidence="8" key="1">
    <citation type="journal article" date="2022" name="Cell">
        <title>Repeat-based holocentromeres influence genome architecture and karyotype evolution.</title>
        <authorList>
            <person name="Hofstatter P.G."/>
            <person name="Thangavel G."/>
            <person name="Lux T."/>
            <person name="Neumann P."/>
            <person name="Vondrak T."/>
            <person name="Novak P."/>
            <person name="Zhang M."/>
            <person name="Costa L."/>
            <person name="Castellani M."/>
            <person name="Scott A."/>
            <person name="Toegelov H."/>
            <person name="Fuchs J."/>
            <person name="Mata-Sucre Y."/>
            <person name="Dias Y."/>
            <person name="Vanzela A.L.L."/>
            <person name="Huettel B."/>
            <person name="Almeida C.C.S."/>
            <person name="Simkova H."/>
            <person name="Souza G."/>
            <person name="Pedrosa-Harand A."/>
            <person name="Macas J."/>
            <person name="Mayer K.F.X."/>
            <person name="Houben A."/>
            <person name="Marques A."/>
        </authorList>
    </citation>
    <scope>NUCLEOTIDE SEQUENCE</scope>
    <source>
        <strain evidence="8">RhyBre1mFocal</strain>
    </source>
</reference>
<organism evidence="8 9">
    <name type="scientific">Rhynchospora breviuscula</name>
    <dbReference type="NCBI Taxonomy" id="2022672"/>
    <lineage>
        <taxon>Eukaryota</taxon>
        <taxon>Viridiplantae</taxon>
        <taxon>Streptophyta</taxon>
        <taxon>Embryophyta</taxon>
        <taxon>Tracheophyta</taxon>
        <taxon>Spermatophyta</taxon>
        <taxon>Magnoliopsida</taxon>
        <taxon>Liliopsida</taxon>
        <taxon>Poales</taxon>
        <taxon>Cyperaceae</taxon>
        <taxon>Cyperoideae</taxon>
        <taxon>Rhynchosporeae</taxon>
        <taxon>Rhynchospora</taxon>
    </lineage>
</organism>
<dbReference type="Gene3D" id="2.20.140.10">
    <property type="entry name" value="WGR domain"/>
    <property type="match status" value="1"/>
</dbReference>
<dbReference type="Proteomes" id="UP001151287">
    <property type="component" value="Unassembled WGS sequence"/>
</dbReference>
<sequence length="616" mass="69421">MGKIVEETMLVMVDTKNNNNKFYHVTLGEDNTVTKRWGRVGADGASSTEKTGRTGYERAIASKEKKGYKVSPVTSVGVTVKAKSNHLEEVAKNFLAKDPNDSTISNLISRLVASNQHQIMEQSGGLIKVDDDGTVKTALGVVDLSAINEARSLLSKLQTNTRNQASVLEDYLTIIPQNIGYRRGWETEFLKAENFAKQTDFLKQLEDSVQWRNTTKKASDEDKDDFDLNQHADLFRMRLTHLDNNGEEFARINKKFLDSRRDRHVSGNLRLLNVYEVEDIKGKEDFEATKVKYGNVRENWHGTRSANLLSILSKGLIIAGQGDLKVAHGNMFGSGLYTSATSTKSLNYSMGYWDGNRTSQNVFMLLADVVMGHEYRPTRYSHDIPRKARQDVGLSGKPYQSIHVKAGTCNVINDEMIVWNTNQETVNESVKHFADVIFDFNSVMFSPLVVECVNICDLDSEIRIKRMNQIITIRRSRNGMLRFLSGLTLAMLGDSIRILTKDRIPVAFALDDDNVSEIPSVLLSEVTGILMHRKSGHNVLTFQAGQNTFTLPAFTKMKPDRLKYDEQDFFAEFIDACYVPNTLPVKKTDDGFISLGKKEAKQYLQINVLEVIRPKD</sequence>
<evidence type="ECO:0000313" key="8">
    <source>
        <dbReference type="EMBL" id="KAJ1683543.1"/>
    </source>
</evidence>
<dbReference type="InterPro" id="IPR012317">
    <property type="entry name" value="Poly(ADP-ribose)pol_cat_dom"/>
</dbReference>
<keyword evidence="9" id="KW-1185">Reference proteome</keyword>
<comment type="catalytic activity">
    <reaction evidence="4">
        <text>NAD(+) + (ADP-D-ribosyl)n-acceptor = nicotinamide + (ADP-D-ribosyl)n+1-acceptor + H(+).</text>
        <dbReference type="EC" id="2.4.2.30"/>
    </reaction>
</comment>